<comment type="caution">
    <text evidence="12">The sequence shown here is derived from an EMBL/GenBank/DDBJ whole genome shotgun (WGS) entry which is preliminary data.</text>
</comment>
<feature type="active site" description="Nucleophile; methyl group acceptor" evidence="9">
    <location>
        <position position="130"/>
    </location>
</feature>
<dbReference type="InterPro" id="IPR036631">
    <property type="entry name" value="MGMT_N_sf"/>
</dbReference>
<dbReference type="GO" id="GO:0003908">
    <property type="term" value="F:methylated-DNA-[protein]-cysteine S-methyltransferase activity"/>
    <property type="evidence" value="ECO:0007669"/>
    <property type="project" value="UniProtKB-UniRule"/>
</dbReference>
<dbReference type="AlphaFoldDB" id="M2BKH9"/>
<organism evidence="12 13">
    <name type="scientific">Treponema denticola SP33</name>
    <dbReference type="NCBI Taxonomy" id="999437"/>
    <lineage>
        <taxon>Bacteria</taxon>
        <taxon>Pseudomonadati</taxon>
        <taxon>Spirochaetota</taxon>
        <taxon>Spirochaetia</taxon>
        <taxon>Spirochaetales</taxon>
        <taxon>Treponemataceae</taxon>
        <taxon>Treponema</taxon>
    </lineage>
</organism>
<accession>M2BKH9</accession>
<dbReference type="PANTHER" id="PTHR10815:SF13">
    <property type="entry name" value="METHYLATED-DNA--PROTEIN-CYSTEINE METHYLTRANSFERASE"/>
    <property type="match status" value="1"/>
</dbReference>
<evidence type="ECO:0000259" key="11">
    <source>
        <dbReference type="Pfam" id="PF02870"/>
    </source>
</evidence>
<evidence type="ECO:0000256" key="4">
    <source>
        <dbReference type="ARBA" id="ARBA00022603"/>
    </source>
</evidence>
<dbReference type="PROSITE" id="PS00374">
    <property type="entry name" value="MGMT"/>
    <property type="match status" value="1"/>
</dbReference>
<dbReference type="HOGENOM" id="CLU_000445_52_2_12"/>
<reference evidence="12 13" key="1">
    <citation type="submission" date="2012-01" db="EMBL/GenBank/DDBJ databases">
        <title>The Genome Sequence of Treponema denticola SP33.</title>
        <authorList>
            <consortium name="The Broad Institute Genome Sequencing Platform"/>
            <person name="Earl A."/>
            <person name="Ward D."/>
            <person name="Feldgarden M."/>
            <person name="Gevers D."/>
            <person name="Blanton J.M."/>
            <person name="Fenno C.J."/>
            <person name="Baranova O.V."/>
            <person name="Mathney J."/>
            <person name="Dewhirst F.E."/>
            <person name="Izard J."/>
            <person name="Young S.K."/>
            <person name="Zeng Q."/>
            <person name="Gargeya S."/>
            <person name="Fitzgerald M."/>
            <person name="Haas B."/>
            <person name="Abouelleil A."/>
            <person name="Alvarado L."/>
            <person name="Arachchi H.M."/>
            <person name="Berlin A."/>
            <person name="Chapman S.B."/>
            <person name="Gearin G."/>
            <person name="Goldberg J."/>
            <person name="Griggs A."/>
            <person name="Gujja S."/>
            <person name="Hansen M."/>
            <person name="Heiman D."/>
            <person name="Howarth C."/>
            <person name="Larimer J."/>
            <person name="Lui A."/>
            <person name="MacDonald P.J.P."/>
            <person name="McCowen C."/>
            <person name="Montmayeur A."/>
            <person name="Murphy C."/>
            <person name="Neiman D."/>
            <person name="Pearson M."/>
            <person name="Priest M."/>
            <person name="Roberts A."/>
            <person name="Saif S."/>
            <person name="Shea T."/>
            <person name="Sisk P."/>
            <person name="Stolte C."/>
            <person name="Sykes S."/>
            <person name="Wortman J."/>
            <person name="Nusbaum C."/>
            <person name="Birren B."/>
        </authorList>
    </citation>
    <scope>NUCLEOTIDE SEQUENCE [LARGE SCALE GENOMIC DNA]</scope>
    <source>
        <strain evidence="12 13">SP33</strain>
    </source>
</reference>
<dbReference type="Pfam" id="PF02870">
    <property type="entry name" value="Methyltransf_1N"/>
    <property type="match status" value="1"/>
</dbReference>
<dbReference type="InterPro" id="IPR014048">
    <property type="entry name" value="MethylDNA_cys_MeTrfase_DNA-bd"/>
</dbReference>
<keyword evidence="3 9" id="KW-0963">Cytoplasm</keyword>
<dbReference type="HAMAP" id="MF_00772">
    <property type="entry name" value="OGT"/>
    <property type="match status" value="1"/>
</dbReference>
<gene>
    <name evidence="12" type="ORF">HMPREF9733_00664</name>
</gene>
<dbReference type="FunFam" id="1.10.10.10:FF:000214">
    <property type="entry name" value="Methylated-DNA--protein-cysteine methyltransferase"/>
    <property type="match status" value="1"/>
</dbReference>
<evidence type="ECO:0000256" key="1">
    <source>
        <dbReference type="ARBA" id="ARBA00001286"/>
    </source>
</evidence>
<feature type="domain" description="Methylguanine DNA methyltransferase ribonuclease-like" evidence="11">
    <location>
        <begin position="1"/>
        <end position="74"/>
    </location>
</feature>
<dbReference type="InterPro" id="IPR023546">
    <property type="entry name" value="MGMT"/>
</dbReference>
<dbReference type="Gene3D" id="3.30.160.70">
    <property type="entry name" value="Methylated DNA-protein cysteine methyltransferase domain"/>
    <property type="match status" value="1"/>
</dbReference>
<name>M2BKH9_TREDN</name>
<comment type="similarity">
    <text evidence="2 9">Belongs to the MGMT family.</text>
</comment>
<comment type="catalytic activity">
    <reaction evidence="8 9">
        <text>a 6-O-methyl-2'-deoxyguanosine in DNA + L-cysteinyl-[protein] = S-methyl-L-cysteinyl-[protein] + a 2'-deoxyguanosine in DNA</text>
        <dbReference type="Rhea" id="RHEA:24000"/>
        <dbReference type="Rhea" id="RHEA-COMP:10131"/>
        <dbReference type="Rhea" id="RHEA-COMP:10132"/>
        <dbReference type="Rhea" id="RHEA-COMP:11367"/>
        <dbReference type="Rhea" id="RHEA-COMP:11368"/>
        <dbReference type="ChEBI" id="CHEBI:29950"/>
        <dbReference type="ChEBI" id="CHEBI:82612"/>
        <dbReference type="ChEBI" id="CHEBI:85445"/>
        <dbReference type="ChEBI" id="CHEBI:85448"/>
        <dbReference type="EC" id="2.1.1.63"/>
    </reaction>
</comment>
<dbReference type="PANTHER" id="PTHR10815">
    <property type="entry name" value="METHYLATED-DNA--PROTEIN-CYSTEINE METHYLTRANSFERASE"/>
    <property type="match status" value="1"/>
</dbReference>
<evidence type="ECO:0000256" key="9">
    <source>
        <dbReference type="HAMAP-Rule" id="MF_00772"/>
    </source>
</evidence>
<dbReference type="OrthoDB" id="9802228at2"/>
<dbReference type="Proteomes" id="UP000016183">
    <property type="component" value="Unassembled WGS sequence"/>
</dbReference>
<comment type="subcellular location">
    <subcellularLocation>
        <location evidence="9">Cytoplasm</location>
    </subcellularLocation>
</comment>
<keyword evidence="6 9" id="KW-0227">DNA damage</keyword>
<keyword evidence="4 9" id="KW-0489">Methyltransferase</keyword>
<feature type="domain" description="Methylated-DNA-[protein]-cysteine S-methyltransferase DNA binding" evidence="10">
    <location>
        <begin position="79"/>
        <end position="158"/>
    </location>
</feature>
<dbReference type="InterPro" id="IPR036388">
    <property type="entry name" value="WH-like_DNA-bd_sf"/>
</dbReference>
<evidence type="ECO:0000256" key="6">
    <source>
        <dbReference type="ARBA" id="ARBA00022763"/>
    </source>
</evidence>
<evidence type="ECO:0000256" key="8">
    <source>
        <dbReference type="ARBA" id="ARBA00049348"/>
    </source>
</evidence>
<evidence type="ECO:0000313" key="13">
    <source>
        <dbReference type="Proteomes" id="UP000016183"/>
    </source>
</evidence>
<dbReference type="RefSeq" id="WP_010694007.1">
    <property type="nucleotide sequence ID" value="NZ_KB442453.1"/>
</dbReference>
<dbReference type="InterPro" id="IPR008332">
    <property type="entry name" value="MethylG_MeTrfase_N"/>
</dbReference>
<dbReference type="CDD" id="cd06445">
    <property type="entry name" value="ATase"/>
    <property type="match status" value="1"/>
</dbReference>
<evidence type="ECO:0000256" key="5">
    <source>
        <dbReference type="ARBA" id="ARBA00022679"/>
    </source>
</evidence>
<comment type="catalytic activity">
    <reaction evidence="1 9">
        <text>a 4-O-methyl-thymidine in DNA + L-cysteinyl-[protein] = a thymidine in DNA + S-methyl-L-cysteinyl-[protein]</text>
        <dbReference type="Rhea" id="RHEA:53428"/>
        <dbReference type="Rhea" id="RHEA-COMP:10131"/>
        <dbReference type="Rhea" id="RHEA-COMP:10132"/>
        <dbReference type="Rhea" id="RHEA-COMP:13555"/>
        <dbReference type="Rhea" id="RHEA-COMP:13556"/>
        <dbReference type="ChEBI" id="CHEBI:29950"/>
        <dbReference type="ChEBI" id="CHEBI:82612"/>
        <dbReference type="ChEBI" id="CHEBI:137386"/>
        <dbReference type="ChEBI" id="CHEBI:137387"/>
        <dbReference type="EC" id="2.1.1.63"/>
    </reaction>
</comment>
<dbReference type="PATRIC" id="fig|999437.3.peg.667"/>
<dbReference type="GO" id="GO:0005737">
    <property type="term" value="C:cytoplasm"/>
    <property type="evidence" value="ECO:0007669"/>
    <property type="project" value="UniProtKB-SubCell"/>
</dbReference>
<evidence type="ECO:0000256" key="7">
    <source>
        <dbReference type="ARBA" id="ARBA00023204"/>
    </source>
</evidence>
<evidence type="ECO:0000259" key="10">
    <source>
        <dbReference type="Pfam" id="PF01035"/>
    </source>
</evidence>
<protein>
    <recommendedName>
        <fullName evidence="9">Methylated-DNA--protein-cysteine methyltransferase</fullName>
        <ecNumber evidence="9">2.1.1.63</ecNumber>
    </recommendedName>
    <alternativeName>
        <fullName evidence="9">6-O-methylguanine-DNA methyltransferase</fullName>
        <shortName evidence="9">MGMT</shortName>
    </alternativeName>
    <alternativeName>
        <fullName evidence="9">O-6-methylguanine-DNA-alkyltransferase</fullName>
    </alternativeName>
</protein>
<dbReference type="InterPro" id="IPR036217">
    <property type="entry name" value="MethylDNA_cys_MeTrfase_DNAb"/>
</dbReference>
<keyword evidence="7 9" id="KW-0234">DNA repair</keyword>
<dbReference type="Gene3D" id="1.10.10.10">
    <property type="entry name" value="Winged helix-like DNA-binding domain superfamily/Winged helix DNA-binding domain"/>
    <property type="match status" value="1"/>
</dbReference>
<comment type="function">
    <text evidence="9">Involved in the cellular defense against the biological effects of O6-methylguanine (O6-MeG) and O4-methylthymine (O4-MeT) in DNA. Repairs the methylated nucleobase in DNA by stoichiometrically transferring the methyl group to a cysteine residue in the enzyme. This is a suicide reaction: the enzyme is irreversibly inactivated.</text>
</comment>
<sequence>MVYENFDSPIGKILIIADNSGLKELRFIKRDSFINQLERTQNNFTKTEEICKQTKEELKQYFEGRLKQFTVQLSPEGTDFQKSVWKELCKIPYGKTLSYKQIAENLNNPKSCRAVGNANGKNPIPIIIPCHRVICTGGKLGGFSAGLDRKRFLLSLEQKECQIELIPLVDNL</sequence>
<dbReference type="NCBIfam" id="TIGR00589">
    <property type="entry name" value="ogt"/>
    <property type="match status" value="1"/>
</dbReference>
<evidence type="ECO:0000256" key="2">
    <source>
        <dbReference type="ARBA" id="ARBA00008711"/>
    </source>
</evidence>
<dbReference type="SUPFAM" id="SSF46767">
    <property type="entry name" value="Methylated DNA-protein cysteine methyltransferase, C-terminal domain"/>
    <property type="match status" value="1"/>
</dbReference>
<dbReference type="SUPFAM" id="SSF53155">
    <property type="entry name" value="Methylated DNA-protein cysteine methyltransferase domain"/>
    <property type="match status" value="1"/>
</dbReference>
<proteinExistence type="inferred from homology"/>
<evidence type="ECO:0000313" key="12">
    <source>
        <dbReference type="EMBL" id="EMB25532.1"/>
    </source>
</evidence>
<evidence type="ECO:0000256" key="3">
    <source>
        <dbReference type="ARBA" id="ARBA00022490"/>
    </source>
</evidence>
<dbReference type="EMBL" id="AGDZ01000018">
    <property type="protein sequence ID" value="EMB25532.1"/>
    <property type="molecule type" value="Genomic_DNA"/>
</dbReference>
<dbReference type="EC" id="2.1.1.63" evidence="9"/>
<comment type="miscellaneous">
    <text evidence="9">This enzyme catalyzes only one turnover and therefore is not strictly catalytic. According to one definition, an enzyme is a biocatalyst that acts repeatedly and over many reaction cycles.</text>
</comment>
<keyword evidence="5 9" id="KW-0808">Transferase</keyword>
<dbReference type="InterPro" id="IPR001497">
    <property type="entry name" value="MethylDNA_cys_MeTrfase_AS"/>
</dbReference>
<dbReference type="GO" id="GO:0032259">
    <property type="term" value="P:methylation"/>
    <property type="evidence" value="ECO:0007669"/>
    <property type="project" value="UniProtKB-KW"/>
</dbReference>
<dbReference type="Pfam" id="PF01035">
    <property type="entry name" value="DNA_binding_1"/>
    <property type="match status" value="1"/>
</dbReference>
<dbReference type="GO" id="GO:0006307">
    <property type="term" value="P:DNA alkylation repair"/>
    <property type="evidence" value="ECO:0007669"/>
    <property type="project" value="UniProtKB-UniRule"/>
</dbReference>